<sequence length="515" mass="56792">MRSALPALVARNGIIVVGILFKASALDISDLGYLTLPEASPSSSETRFDHICSSDSGIVSASPYPAPGVSENLQPYYTLNSDELELLSHYITHTSRAIPFYPEELYALHVGIPNLAFGSRPVMGSMLALSAACKCYDIMRHSPAPLERLEEIKKLLVLADQHHRTSLHQIQAAIYDDHFDTVLANAALMVLYALSAHCVRVLLAKKARRGGKILSNEMLPLQSQWITSIRAASVAYVGLRNSTCGDLEEDLTSPPSVAKNDAPLHIATLPADDLFFPEDGPSEGTKRLLLPIVSATYKAAMGKLDARARSVWIEESESSLHSRKVRNSELQACLTSLKLLEELFATVFASNHSRAEPSQEACTTPGSPNLSRLDKASPWLRRYIARVTSATPSKLLRRTIMAFLNRVPLEYLQLVQSALDYMPAVVKETDSNSLDKVIPLGTGQQLAINIFAHWLVLVMLLDGVWWIGGIGQWELGRILLFAKAQWWIPEAIEAGETWWPESMYTVQKAIAEPIE</sequence>
<proteinExistence type="predicted"/>
<gene>
    <name evidence="1" type="ORF">TARUN_8496</name>
</gene>
<dbReference type="EMBL" id="PXOA01000609">
    <property type="protein sequence ID" value="RFU73754.1"/>
    <property type="molecule type" value="Genomic_DNA"/>
</dbReference>
<organism evidence="1 2">
    <name type="scientific">Trichoderma arundinaceum</name>
    <dbReference type="NCBI Taxonomy" id="490622"/>
    <lineage>
        <taxon>Eukaryota</taxon>
        <taxon>Fungi</taxon>
        <taxon>Dikarya</taxon>
        <taxon>Ascomycota</taxon>
        <taxon>Pezizomycotina</taxon>
        <taxon>Sordariomycetes</taxon>
        <taxon>Hypocreomycetidae</taxon>
        <taxon>Hypocreales</taxon>
        <taxon>Hypocreaceae</taxon>
        <taxon>Trichoderma</taxon>
    </lineage>
</organism>
<dbReference type="AlphaFoldDB" id="A0A395NCT0"/>
<evidence type="ECO:0000313" key="1">
    <source>
        <dbReference type="EMBL" id="RFU73754.1"/>
    </source>
</evidence>
<reference evidence="1 2" key="1">
    <citation type="journal article" date="2018" name="PLoS Pathog.">
        <title>Evolution of structural diversity of trichothecenes, a family of toxins produced by plant pathogenic and entomopathogenic fungi.</title>
        <authorList>
            <person name="Proctor R.H."/>
            <person name="McCormick S.P."/>
            <person name="Kim H.S."/>
            <person name="Cardoza R.E."/>
            <person name="Stanley A.M."/>
            <person name="Lindo L."/>
            <person name="Kelly A."/>
            <person name="Brown D.W."/>
            <person name="Lee T."/>
            <person name="Vaughan M.M."/>
            <person name="Alexander N.J."/>
            <person name="Busman M."/>
            <person name="Gutierrez S."/>
        </authorList>
    </citation>
    <scope>NUCLEOTIDE SEQUENCE [LARGE SCALE GENOMIC DNA]</scope>
    <source>
        <strain evidence="1 2">IBT 40837</strain>
    </source>
</reference>
<evidence type="ECO:0000313" key="2">
    <source>
        <dbReference type="Proteomes" id="UP000266272"/>
    </source>
</evidence>
<keyword evidence="2" id="KW-1185">Reference proteome</keyword>
<protein>
    <submittedName>
        <fullName evidence="1">C6 transcription factor</fullName>
    </submittedName>
</protein>
<dbReference type="Proteomes" id="UP000266272">
    <property type="component" value="Unassembled WGS sequence"/>
</dbReference>
<dbReference type="STRING" id="490622.A0A395NCT0"/>
<comment type="caution">
    <text evidence="1">The sequence shown here is derived from an EMBL/GenBank/DDBJ whole genome shotgun (WGS) entry which is preliminary data.</text>
</comment>
<dbReference type="InterPro" id="IPR052400">
    <property type="entry name" value="Zn2-C6_fungal_TF"/>
</dbReference>
<dbReference type="PANTHER" id="PTHR47657:SF14">
    <property type="entry name" value="ZN(2)-C6 FUNGAL-TYPE DOMAIN-CONTAINING PROTEIN"/>
    <property type="match status" value="1"/>
</dbReference>
<accession>A0A395NCT0</accession>
<dbReference type="PANTHER" id="PTHR47657">
    <property type="entry name" value="STEROL REGULATORY ELEMENT-BINDING PROTEIN ECM22"/>
    <property type="match status" value="1"/>
</dbReference>
<dbReference type="GO" id="GO:0000981">
    <property type="term" value="F:DNA-binding transcription factor activity, RNA polymerase II-specific"/>
    <property type="evidence" value="ECO:0007669"/>
    <property type="project" value="TreeGrafter"/>
</dbReference>
<dbReference type="OrthoDB" id="5295362at2759"/>
<name>A0A395NCT0_TRIAR</name>